<dbReference type="PANTHER" id="PTHR23292">
    <property type="entry name" value="LIPOPOLYSACCHARIDE-INDUCED TUMOR NECROSIS FACTOR-ALPHA FACTOR"/>
    <property type="match status" value="1"/>
</dbReference>
<comment type="similarity">
    <text evidence="2">Belongs to the CDIP1/LITAF family.</text>
</comment>
<reference evidence="8" key="1">
    <citation type="submission" date="2020-05" db="EMBL/GenBank/DDBJ databases">
        <title>Phylogenomic resolution of chytrid fungi.</title>
        <authorList>
            <person name="Stajich J.E."/>
            <person name="Amses K."/>
            <person name="Simmons R."/>
            <person name="Seto K."/>
            <person name="Myers J."/>
            <person name="Bonds A."/>
            <person name="Quandt C.A."/>
            <person name="Barry K."/>
            <person name="Liu P."/>
            <person name="Grigoriev I."/>
            <person name="Longcore J.E."/>
            <person name="James T.Y."/>
        </authorList>
    </citation>
    <scope>NUCLEOTIDE SEQUENCE</scope>
    <source>
        <strain evidence="8">PLAUS21</strain>
    </source>
</reference>
<evidence type="ECO:0000256" key="4">
    <source>
        <dbReference type="ARBA" id="ARBA00022833"/>
    </source>
</evidence>
<evidence type="ECO:0000256" key="5">
    <source>
        <dbReference type="ARBA" id="ARBA00023136"/>
    </source>
</evidence>
<keyword evidence="3" id="KW-0479">Metal-binding</keyword>
<gene>
    <name evidence="8" type="ORF">HK103_002567</name>
</gene>
<feature type="compositionally biased region" description="Low complexity" evidence="6">
    <location>
        <begin position="50"/>
        <end position="65"/>
    </location>
</feature>
<dbReference type="AlphaFoldDB" id="A0AAD5U9C7"/>
<evidence type="ECO:0000256" key="2">
    <source>
        <dbReference type="ARBA" id="ARBA00005975"/>
    </source>
</evidence>
<dbReference type="GO" id="GO:0008270">
    <property type="term" value="F:zinc ion binding"/>
    <property type="evidence" value="ECO:0007669"/>
    <property type="project" value="TreeGrafter"/>
</dbReference>
<keyword evidence="5" id="KW-0472">Membrane</keyword>
<accession>A0AAD5U9C7</accession>
<keyword evidence="9" id="KW-1185">Reference proteome</keyword>
<evidence type="ECO:0000259" key="7">
    <source>
        <dbReference type="PROSITE" id="PS51837"/>
    </source>
</evidence>
<evidence type="ECO:0000313" key="9">
    <source>
        <dbReference type="Proteomes" id="UP001210925"/>
    </source>
</evidence>
<feature type="compositionally biased region" description="Polar residues" evidence="6">
    <location>
        <begin position="1"/>
        <end position="11"/>
    </location>
</feature>
<evidence type="ECO:0000256" key="3">
    <source>
        <dbReference type="ARBA" id="ARBA00022723"/>
    </source>
</evidence>
<evidence type="ECO:0000313" key="8">
    <source>
        <dbReference type="EMBL" id="KAJ3251238.1"/>
    </source>
</evidence>
<dbReference type="PANTHER" id="PTHR23292:SF6">
    <property type="entry name" value="FI16602P1-RELATED"/>
    <property type="match status" value="1"/>
</dbReference>
<dbReference type="InterPro" id="IPR006629">
    <property type="entry name" value="LITAF"/>
</dbReference>
<comment type="subcellular location">
    <subcellularLocation>
        <location evidence="1">Membrane</location>
        <topology evidence="1">Peripheral membrane protein</topology>
    </subcellularLocation>
</comment>
<protein>
    <recommendedName>
        <fullName evidence="7">LITAF domain-containing protein</fullName>
    </recommendedName>
</protein>
<dbReference type="EMBL" id="JADGKB010000192">
    <property type="protein sequence ID" value="KAJ3251238.1"/>
    <property type="molecule type" value="Genomic_DNA"/>
</dbReference>
<keyword evidence="4" id="KW-0862">Zinc</keyword>
<dbReference type="GO" id="GO:0016020">
    <property type="term" value="C:membrane"/>
    <property type="evidence" value="ECO:0007669"/>
    <property type="project" value="UniProtKB-SubCell"/>
</dbReference>
<evidence type="ECO:0000256" key="1">
    <source>
        <dbReference type="ARBA" id="ARBA00004170"/>
    </source>
</evidence>
<dbReference type="Pfam" id="PF10601">
    <property type="entry name" value="zf-LITAF-like"/>
    <property type="match status" value="1"/>
</dbReference>
<dbReference type="InterPro" id="IPR037519">
    <property type="entry name" value="LITAF_fam"/>
</dbReference>
<comment type="caution">
    <text evidence="8">The sequence shown here is derived from an EMBL/GenBank/DDBJ whole genome shotgun (WGS) entry which is preliminary data.</text>
</comment>
<organism evidence="8 9">
    <name type="scientific">Boothiomyces macroporosus</name>
    <dbReference type="NCBI Taxonomy" id="261099"/>
    <lineage>
        <taxon>Eukaryota</taxon>
        <taxon>Fungi</taxon>
        <taxon>Fungi incertae sedis</taxon>
        <taxon>Chytridiomycota</taxon>
        <taxon>Chytridiomycota incertae sedis</taxon>
        <taxon>Chytridiomycetes</taxon>
        <taxon>Rhizophydiales</taxon>
        <taxon>Terramycetaceae</taxon>
        <taxon>Boothiomyces</taxon>
    </lineage>
</organism>
<proteinExistence type="inferred from homology"/>
<name>A0AAD5U9C7_9FUNG</name>
<dbReference type="SMART" id="SM00714">
    <property type="entry name" value="LITAF"/>
    <property type="match status" value="1"/>
</dbReference>
<dbReference type="PROSITE" id="PS51837">
    <property type="entry name" value="LITAF"/>
    <property type="match status" value="1"/>
</dbReference>
<dbReference type="Proteomes" id="UP001210925">
    <property type="component" value="Unassembled WGS sequence"/>
</dbReference>
<sequence>MDQSSNGQNSPIAPHIPSPNIQTILPEGYTPQVQLPPQEAHLTQPPQEPPQYAQQFPQPSQPYQPGFQNYQPGVQPIGVVNPQPGMPAADIKQSFQPAPQQTYQPQVYQPQQSAPITQVPGPQAPMTVMNTVFSEYSQPITCMNCKQQGMSIVEKTNGAATWIAACATCLLCWPCAWVPFVIDTCKDTNHRCANCGMVAGTKKMI</sequence>
<feature type="domain" description="LITAF" evidence="7">
    <location>
        <begin position="122"/>
        <end position="204"/>
    </location>
</feature>
<evidence type="ECO:0000256" key="6">
    <source>
        <dbReference type="SAM" id="MobiDB-lite"/>
    </source>
</evidence>
<feature type="region of interest" description="Disordered" evidence="6">
    <location>
        <begin position="1"/>
        <end position="89"/>
    </location>
</feature>